<dbReference type="RefSeq" id="WP_313979276.1">
    <property type="nucleotide sequence ID" value="NZ_BKCN01000003.1"/>
</dbReference>
<protein>
    <recommendedName>
        <fullName evidence="4">DNA replication/recombination mediator RecO N-terminal domain-containing protein</fullName>
    </recommendedName>
</protein>
<reference evidence="5 6" key="1">
    <citation type="submission" date="2019-09" db="EMBL/GenBank/DDBJ databases">
        <title>NBRP : Genome information of microbial organism related human and environment.</title>
        <authorList>
            <person name="Hattori M."/>
            <person name="Oshima K."/>
            <person name="Inaba H."/>
            <person name="Suda W."/>
            <person name="Sakamoto M."/>
            <person name="Iino T."/>
            <person name="Kitahara M."/>
            <person name="Oshida Y."/>
            <person name="Iida T."/>
            <person name="Kudo T."/>
            <person name="Itoh T."/>
            <person name="Ohkuma M."/>
        </authorList>
    </citation>
    <scope>NUCLEOTIDE SEQUENCE [LARGE SCALE GENOMIC DNA]</scope>
    <source>
        <strain evidence="5 6">Q-1</strain>
    </source>
</reference>
<organism evidence="5 6">
    <name type="scientific">Iodidimonas nitroreducens</name>
    <dbReference type="NCBI Taxonomy" id="1236968"/>
    <lineage>
        <taxon>Bacteria</taxon>
        <taxon>Pseudomonadati</taxon>
        <taxon>Pseudomonadota</taxon>
        <taxon>Alphaproteobacteria</taxon>
        <taxon>Iodidimonadales</taxon>
        <taxon>Iodidimonadaceae</taxon>
        <taxon>Iodidimonas</taxon>
    </lineage>
</organism>
<dbReference type="Proteomes" id="UP000324996">
    <property type="component" value="Unassembled WGS sequence"/>
</dbReference>
<dbReference type="EMBL" id="BKCN01000003">
    <property type="protein sequence ID" value="GER03270.1"/>
    <property type="molecule type" value="Genomic_DNA"/>
</dbReference>
<dbReference type="PANTHER" id="PTHR33991">
    <property type="entry name" value="DNA REPAIR PROTEIN RECO"/>
    <property type="match status" value="1"/>
</dbReference>
<dbReference type="Gene3D" id="2.40.50.140">
    <property type="entry name" value="Nucleic acid-binding proteins"/>
    <property type="match status" value="1"/>
</dbReference>
<dbReference type="InterPro" id="IPR012340">
    <property type="entry name" value="NA-bd_OB-fold"/>
</dbReference>
<dbReference type="GO" id="GO:0006310">
    <property type="term" value="P:DNA recombination"/>
    <property type="evidence" value="ECO:0007669"/>
    <property type="project" value="UniProtKB-KW"/>
</dbReference>
<sequence length="151" mass="16398">MQWAAPSLILSAGRYGEHHAIIDVLTAEHGRWRGLVRGGKGRRLSGLLQPGNEIEMAWRARLESQLGTVTVEPRHSRAGSLMDDPARLSALVSLCATLAACLPEREAHPGVYHAAIAFLDLLEDQRITEIAWGGGVGTGGNGFARRSWLWP</sequence>
<evidence type="ECO:0000256" key="3">
    <source>
        <dbReference type="ARBA" id="ARBA00023204"/>
    </source>
</evidence>
<keyword evidence="6" id="KW-1185">Reference proteome</keyword>
<comment type="caution">
    <text evidence="5">The sequence shown here is derived from an EMBL/GenBank/DDBJ whole genome shotgun (WGS) entry which is preliminary data.</text>
</comment>
<dbReference type="GO" id="GO:0006302">
    <property type="term" value="P:double-strand break repair"/>
    <property type="evidence" value="ECO:0007669"/>
    <property type="project" value="TreeGrafter"/>
</dbReference>
<dbReference type="SUPFAM" id="SSF50249">
    <property type="entry name" value="Nucleic acid-binding proteins"/>
    <property type="match status" value="1"/>
</dbReference>
<keyword evidence="1" id="KW-0227">DNA damage</keyword>
<dbReference type="AlphaFoldDB" id="A0A5A7N7C2"/>
<evidence type="ECO:0000313" key="6">
    <source>
        <dbReference type="Proteomes" id="UP000324996"/>
    </source>
</evidence>
<keyword evidence="3" id="KW-0234">DNA repair</keyword>
<evidence type="ECO:0000313" key="5">
    <source>
        <dbReference type="EMBL" id="GER03270.1"/>
    </source>
</evidence>
<feature type="domain" description="DNA replication/recombination mediator RecO N-terminal" evidence="4">
    <location>
        <begin position="1"/>
        <end position="73"/>
    </location>
</feature>
<keyword evidence="2" id="KW-0233">DNA recombination</keyword>
<dbReference type="NCBIfam" id="TIGR00613">
    <property type="entry name" value="reco"/>
    <property type="match status" value="1"/>
</dbReference>
<dbReference type="Pfam" id="PF02565">
    <property type="entry name" value="RecO_C"/>
    <property type="match status" value="1"/>
</dbReference>
<evidence type="ECO:0000256" key="1">
    <source>
        <dbReference type="ARBA" id="ARBA00022763"/>
    </source>
</evidence>
<proteinExistence type="predicted"/>
<accession>A0A5A7N7C2</accession>
<dbReference type="PANTHER" id="PTHR33991:SF1">
    <property type="entry name" value="DNA REPAIR PROTEIN RECO"/>
    <property type="match status" value="1"/>
</dbReference>
<dbReference type="InterPro" id="IPR003717">
    <property type="entry name" value="RecO"/>
</dbReference>
<evidence type="ECO:0000259" key="4">
    <source>
        <dbReference type="Pfam" id="PF11967"/>
    </source>
</evidence>
<name>A0A5A7N7C2_9PROT</name>
<dbReference type="GO" id="GO:0043590">
    <property type="term" value="C:bacterial nucleoid"/>
    <property type="evidence" value="ECO:0007669"/>
    <property type="project" value="TreeGrafter"/>
</dbReference>
<evidence type="ECO:0000256" key="2">
    <source>
        <dbReference type="ARBA" id="ARBA00023172"/>
    </source>
</evidence>
<dbReference type="InterPro" id="IPR022572">
    <property type="entry name" value="DNA_rep/recomb_RecO_N"/>
</dbReference>
<dbReference type="Pfam" id="PF11967">
    <property type="entry name" value="RecO_N"/>
    <property type="match status" value="1"/>
</dbReference>
<gene>
    <name evidence="5" type="ORF">JCM17846_09520</name>
</gene>